<gene>
    <name evidence="3" type="ORF">A2G96_13190</name>
</gene>
<name>A0A142JKK8_9BURK</name>
<feature type="domain" description="Bacterial shufflon protein N-terminal" evidence="2">
    <location>
        <begin position="272"/>
        <end position="396"/>
    </location>
</feature>
<accession>A0A142JKK8</accession>
<keyword evidence="1" id="KW-0732">Signal</keyword>
<dbReference type="Proteomes" id="UP000075238">
    <property type="component" value="Chromosome 1"/>
</dbReference>
<dbReference type="InterPro" id="IPR007001">
    <property type="entry name" value="Shufflon_N"/>
</dbReference>
<feature type="signal peptide" evidence="1">
    <location>
        <begin position="1"/>
        <end position="18"/>
    </location>
</feature>
<dbReference type="Pfam" id="PF04917">
    <property type="entry name" value="Shufflon_N"/>
    <property type="match status" value="1"/>
</dbReference>
<dbReference type="STRING" id="1796606.A2G96_13190"/>
<evidence type="ECO:0000259" key="2">
    <source>
        <dbReference type="Pfam" id="PF04917"/>
    </source>
</evidence>
<feature type="chain" id="PRO_5007498023" description="Bacterial shufflon protein N-terminal domain-containing protein" evidence="1">
    <location>
        <begin position="19"/>
        <end position="460"/>
    </location>
</feature>
<dbReference type="EMBL" id="CP014844">
    <property type="protein sequence ID" value="AMR78620.1"/>
    <property type="molecule type" value="Genomic_DNA"/>
</dbReference>
<evidence type="ECO:0000313" key="4">
    <source>
        <dbReference type="Proteomes" id="UP000075238"/>
    </source>
</evidence>
<evidence type="ECO:0000256" key="1">
    <source>
        <dbReference type="SAM" id="SignalP"/>
    </source>
</evidence>
<protein>
    <recommendedName>
        <fullName evidence="2">Bacterial shufflon protein N-terminal domain-containing protein</fullName>
    </recommendedName>
</protein>
<organism evidence="3 4">
    <name type="scientific">Cupriavidus nantongensis</name>
    <dbReference type="NCBI Taxonomy" id="1796606"/>
    <lineage>
        <taxon>Bacteria</taxon>
        <taxon>Pseudomonadati</taxon>
        <taxon>Pseudomonadota</taxon>
        <taxon>Betaproteobacteria</taxon>
        <taxon>Burkholderiales</taxon>
        <taxon>Burkholderiaceae</taxon>
        <taxon>Cupriavidus</taxon>
    </lineage>
</organism>
<dbReference type="KEGG" id="cnan:A2G96_13190"/>
<reference evidence="3 4" key="1">
    <citation type="submission" date="2016-03" db="EMBL/GenBank/DDBJ databases">
        <title>Complete genome sequence of a novel chlorpyrifos degrading bacterium, Cupriavidus nantongensis sp. X1.</title>
        <authorList>
            <person name="Fang L."/>
        </authorList>
    </citation>
    <scope>NUCLEOTIDE SEQUENCE [LARGE SCALE GENOMIC DNA]</scope>
    <source>
        <strain evidence="3 4">X1</strain>
    </source>
</reference>
<keyword evidence="4" id="KW-1185">Reference proteome</keyword>
<sequence length="460" mass="48505">MLIASTLLAIGLSAGLWAARQEALADAFKAQGETLKAIGNAGGNEYILRYYNELQKAAPSIPGVADPYRPTMAELKALGLPLQNFADTGWTSLPYRFRFQRVPAGCTPPACDVNGLVYLAGPLTDPATGGVYGRGLGEAISAIGGDGGFSDEFSPATISGFGGQWSQPNPMGSQIGTLAMQVGYATLGWQQFLRRDGSLPMTGTLNMRDAAGTRHSIANVNALDAQSATLPGASNANSLRVGNTYFYGDGLNSAVRTPAGGGFHVQDVNGNAADIKSSRDIYTRDVYANTTQANESYVNGWFRARNDSGLYWEKWGGGWYMGDGSWIRALNGKGIWTSGAMQADGSVTSGYISSWGRVRSGEYMQIDGIANENWGCAPNGLIGRDGPGALLSCQDGIWKKLGGGEPPAGSLCGVQWNTGRPTVACMGISWVTGPMACPGGWGRTEVLVEGGNRMHMCVKY</sequence>
<dbReference type="AlphaFoldDB" id="A0A142JKK8"/>
<evidence type="ECO:0000313" key="3">
    <source>
        <dbReference type="EMBL" id="AMR78620.1"/>
    </source>
</evidence>
<proteinExistence type="predicted"/>